<dbReference type="OrthoDB" id="10591863at2759"/>
<evidence type="ECO:0000313" key="4">
    <source>
        <dbReference type="WBParaSite" id="ECPE_0001134001-mRNA-1"/>
    </source>
</evidence>
<proteinExistence type="predicted"/>
<feature type="region of interest" description="Disordered" evidence="1">
    <location>
        <begin position="1"/>
        <end position="40"/>
    </location>
</feature>
<reference evidence="2 3" key="2">
    <citation type="submission" date="2018-11" db="EMBL/GenBank/DDBJ databases">
        <authorList>
            <consortium name="Pathogen Informatics"/>
        </authorList>
    </citation>
    <scope>NUCLEOTIDE SEQUENCE [LARGE SCALE GENOMIC DNA]</scope>
    <source>
        <strain evidence="2 3">Egypt</strain>
    </source>
</reference>
<dbReference type="WBParaSite" id="ECPE_0001134001-mRNA-1">
    <property type="protein sequence ID" value="ECPE_0001134001-mRNA-1"/>
    <property type="gene ID" value="ECPE_0001134001"/>
</dbReference>
<feature type="compositionally biased region" description="Polar residues" evidence="1">
    <location>
        <begin position="202"/>
        <end position="211"/>
    </location>
</feature>
<name>A0A183AWH0_9TREM</name>
<reference evidence="4" key="1">
    <citation type="submission" date="2016-06" db="UniProtKB">
        <authorList>
            <consortium name="WormBaseParasite"/>
        </authorList>
    </citation>
    <scope>IDENTIFICATION</scope>
</reference>
<dbReference type="Proteomes" id="UP000272942">
    <property type="component" value="Unassembled WGS sequence"/>
</dbReference>
<evidence type="ECO:0000256" key="1">
    <source>
        <dbReference type="SAM" id="MobiDB-lite"/>
    </source>
</evidence>
<evidence type="ECO:0000313" key="3">
    <source>
        <dbReference type="Proteomes" id="UP000272942"/>
    </source>
</evidence>
<organism evidence="4">
    <name type="scientific">Echinostoma caproni</name>
    <dbReference type="NCBI Taxonomy" id="27848"/>
    <lineage>
        <taxon>Eukaryota</taxon>
        <taxon>Metazoa</taxon>
        <taxon>Spiralia</taxon>
        <taxon>Lophotrochozoa</taxon>
        <taxon>Platyhelminthes</taxon>
        <taxon>Trematoda</taxon>
        <taxon>Digenea</taxon>
        <taxon>Plagiorchiida</taxon>
        <taxon>Echinostomata</taxon>
        <taxon>Echinostomatoidea</taxon>
        <taxon>Echinostomatidae</taxon>
        <taxon>Echinostoma</taxon>
    </lineage>
</organism>
<dbReference type="EMBL" id="UZAN01050572">
    <property type="protein sequence ID" value="VDP88319.1"/>
    <property type="molecule type" value="Genomic_DNA"/>
</dbReference>
<gene>
    <name evidence="2" type="ORF">ECPE_LOCUS11305</name>
</gene>
<dbReference type="AlphaFoldDB" id="A0A183AWH0"/>
<protein>
    <submittedName>
        <fullName evidence="2 4">Uncharacterized protein</fullName>
    </submittedName>
</protein>
<sequence length="236" mass="26140">MRTVRVPNASDHTAVGHRDQHTTHGGIKSPRLPQFTSTNSIPLTVQIPSRIVRSGSTSSEVDVTTADSWSEVTASAADSNLEEDLFEQPTGFARTTSVSSLSNLVQMNTRTGPGSEHVHHLLAVPVTNQSPDGSTHVIHIYNRLDEANWTRESVDKLNASWSLSQASPNRSRRAAQHPDRTTRQAPSPRVQFRCSPKPSSPSPTNQHRSRSQCTRKIVKNFLFHWISEGHFHLTCV</sequence>
<accession>A0A183AWH0</accession>
<evidence type="ECO:0000313" key="2">
    <source>
        <dbReference type="EMBL" id="VDP88319.1"/>
    </source>
</evidence>
<feature type="region of interest" description="Disordered" evidence="1">
    <location>
        <begin position="160"/>
        <end position="211"/>
    </location>
</feature>
<keyword evidence="3" id="KW-1185">Reference proteome</keyword>
<feature type="compositionally biased region" description="Polar residues" evidence="1">
    <location>
        <begin position="160"/>
        <end position="169"/>
    </location>
</feature>